<dbReference type="GO" id="GO:0043190">
    <property type="term" value="C:ATP-binding cassette (ABC) transporter complex"/>
    <property type="evidence" value="ECO:0007669"/>
    <property type="project" value="InterPro"/>
</dbReference>
<dbReference type="GO" id="GO:0022857">
    <property type="term" value="F:transmembrane transporter activity"/>
    <property type="evidence" value="ECO:0007669"/>
    <property type="project" value="InterPro"/>
</dbReference>
<sequence length="259" mass="27764">MNGFEWLPTLRYLLLGAFPAGPLGGVALTLVLSVVSALLAALIGLAGGIALAMTRGFVHLALTVVVAFFRAIPVLMLIFWTFFLMPILLHIDVPGLATVVCALALIGGAYLSHSVHAGIASIGDGQRQAALSLGLTRWQALRAVILPQAVRVMMPSFVNQWVSLVKDTSLAYIVGVPEFTFLANQLNNRLMVYPAQIFLFVGLVYLLLCGALQWIANALLARRKSSRGRGSEARADGPRKGRDTHSPWASPVAPRGARD</sequence>
<dbReference type="PANTHER" id="PTHR30614:SF21">
    <property type="entry name" value="AMINO ACID ABC TRANSPORTER PERMEASE"/>
    <property type="match status" value="1"/>
</dbReference>
<comment type="similarity">
    <text evidence="2">Belongs to the binding-protein-dependent transport system permease family. HisMQ subfamily.</text>
</comment>
<dbReference type="NCBIfam" id="TIGR01726">
    <property type="entry name" value="HEQRo_perm_3TM"/>
    <property type="match status" value="1"/>
</dbReference>
<keyword evidence="6 8" id="KW-1133">Transmembrane helix</keyword>
<dbReference type="Gene3D" id="1.10.3720.10">
    <property type="entry name" value="MetI-like"/>
    <property type="match status" value="1"/>
</dbReference>
<evidence type="ECO:0000256" key="3">
    <source>
        <dbReference type="ARBA" id="ARBA00022448"/>
    </source>
</evidence>
<feature type="transmembrane region" description="Helical" evidence="8">
    <location>
        <begin position="20"/>
        <end position="45"/>
    </location>
</feature>
<evidence type="ECO:0000313" key="12">
    <source>
        <dbReference type="Proteomes" id="UP000295727"/>
    </source>
</evidence>
<evidence type="ECO:0000256" key="1">
    <source>
        <dbReference type="ARBA" id="ARBA00004429"/>
    </source>
</evidence>
<evidence type="ECO:0000256" key="4">
    <source>
        <dbReference type="ARBA" id="ARBA00022475"/>
    </source>
</evidence>
<evidence type="ECO:0000256" key="9">
    <source>
        <dbReference type="SAM" id="MobiDB-lite"/>
    </source>
</evidence>
<protein>
    <submittedName>
        <fullName evidence="11">Amino acid ABC transporter permease</fullName>
    </submittedName>
</protein>
<dbReference type="PROSITE" id="PS50928">
    <property type="entry name" value="ABC_TM1"/>
    <property type="match status" value="1"/>
</dbReference>
<comment type="subcellular location">
    <subcellularLocation>
        <location evidence="1">Cell inner membrane</location>
        <topology evidence="1">Multi-pass membrane protein</topology>
    </subcellularLocation>
    <subcellularLocation>
        <location evidence="8">Cell membrane</location>
        <topology evidence="8">Multi-pass membrane protein</topology>
    </subcellularLocation>
</comment>
<dbReference type="GO" id="GO:0006865">
    <property type="term" value="P:amino acid transport"/>
    <property type="evidence" value="ECO:0007669"/>
    <property type="project" value="TreeGrafter"/>
</dbReference>
<dbReference type="AlphaFoldDB" id="A0A4P7D415"/>
<keyword evidence="4" id="KW-1003">Cell membrane</keyword>
<dbReference type="Pfam" id="PF00528">
    <property type="entry name" value="BPD_transp_1"/>
    <property type="match status" value="1"/>
</dbReference>
<feature type="transmembrane region" description="Helical" evidence="8">
    <location>
        <begin position="95"/>
        <end position="119"/>
    </location>
</feature>
<keyword evidence="7 8" id="KW-0472">Membrane</keyword>
<keyword evidence="3 8" id="KW-0813">Transport</keyword>
<feature type="domain" description="ABC transmembrane type-1" evidence="10">
    <location>
        <begin position="26"/>
        <end position="216"/>
    </location>
</feature>
<evidence type="ECO:0000256" key="5">
    <source>
        <dbReference type="ARBA" id="ARBA00022692"/>
    </source>
</evidence>
<dbReference type="CDD" id="cd06261">
    <property type="entry name" value="TM_PBP2"/>
    <property type="match status" value="1"/>
</dbReference>
<evidence type="ECO:0000256" key="7">
    <source>
        <dbReference type="ARBA" id="ARBA00023136"/>
    </source>
</evidence>
<evidence type="ECO:0000256" key="8">
    <source>
        <dbReference type="RuleBase" id="RU363032"/>
    </source>
</evidence>
<dbReference type="InterPro" id="IPR043429">
    <property type="entry name" value="ArtM/GltK/GlnP/TcyL/YhdX-like"/>
</dbReference>
<evidence type="ECO:0000256" key="2">
    <source>
        <dbReference type="ARBA" id="ARBA00010072"/>
    </source>
</evidence>
<dbReference type="KEGG" id="ppai:E1956_33670"/>
<dbReference type="PANTHER" id="PTHR30614">
    <property type="entry name" value="MEMBRANE COMPONENT OF AMINO ACID ABC TRANSPORTER"/>
    <property type="match status" value="1"/>
</dbReference>
<feature type="compositionally biased region" description="Basic and acidic residues" evidence="9">
    <location>
        <begin position="229"/>
        <end position="245"/>
    </location>
</feature>
<dbReference type="InterPro" id="IPR010065">
    <property type="entry name" value="AA_ABC_transptr_permease_3TM"/>
</dbReference>
<dbReference type="EMBL" id="CP038150">
    <property type="protein sequence ID" value="QBR02067.1"/>
    <property type="molecule type" value="Genomic_DNA"/>
</dbReference>
<dbReference type="Proteomes" id="UP000295727">
    <property type="component" value="Chromosome 3"/>
</dbReference>
<dbReference type="SUPFAM" id="SSF161098">
    <property type="entry name" value="MetI-like"/>
    <property type="match status" value="1"/>
</dbReference>
<reference evidence="11 12" key="1">
    <citation type="submission" date="2019-03" db="EMBL/GenBank/DDBJ databases">
        <title>Paraburkholderia sp. 7MH5, isolated from subtropical forest soil.</title>
        <authorList>
            <person name="Gao Z.-H."/>
            <person name="Qiu L.-H."/>
        </authorList>
    </citation>
    <scope>NUCLEOTIDE SEQUENCE [LARGE SCALE GENOMIC DNA]</scope>
    <source>
        <strain evidence="11 12">7MH5</strain>
    </source>
</reference>
<feature type="transmembrane region" description="Helical" evidence="8">
    <location>
        <begin position="197"/>
        <end position="220"/>
    </location>
</feature>
<evidence type="ECO:0000313" key="11">
    <source>
        <dbReference type="EMBL" id="QBR02067.1"/>
    </source>
</evidence>
<evidence type="ECO:0000256" key="6">
    <source>
        <dbReference type="ARBA" id="ARBA00022989"/>
    </source>
</evidence>
<proteinExistence type="inferred from homology"/>
<dbReference type="InterPro" id="IPR000515">
    <property type="entry name" value="MetI-like"/>
</dbReference>
<name>A0A4P7D415_9BURK</name>
<keyword evidence="12" id="KW-1185">Reference proteome</keyword>
<dbReference type="RefSeq" id="WP_134757336.1">
    <property type="nucleotide sequence ID" value="NZ_CP038150.1"/>
</dbReference>
<dbReference type="InterPro" id="IPR035906">
    <property type="entry name" value="MetI-like_sf"/>
</dbReference>
<dbReference type="OrthoDB" id="9809799at2"/>
<feature type="transmembrane region" description="Helical" evidence="8">
    <location>
        <begin position="57"/>
        <end position="83"/>
    </location>
</feature>
<evidence type="ECO:0000259" key="10">
    <source>
        <dbReference type="PROSITE" id="PS50928"/>
    </source>
</evidence>
<accession>A0A4P7D415</accession>
<feature type="region of interest" description="Disordered" evidence="9">
    <location>
        <begin position="226"/>
        <end position="259"/>
    </location>
</feature>
<keyword evidence="5 8" id="KW-0812">Transmembrane</keyword>
<gene>
    <name evidence="11" type="ORF">E1956_33670</name>
</gene>
<organism evidence="11 12">
    <name type="scientific">Paraburkholderia pallida</name>
    <dbReference type="NCBI Taxonomy" id="2547399"/>
    <lineage>
        <taxon>Bacteria</taxon>
        <taxon>Pseudomonadati</taxon>
        <taxon>Pseudomonadota</taxon>
        <taxon>Betaproteobacteria</taxon>
        <taxon>Burkholderiales</taxon>
        <taxon>Burkholderiaceae</taxon>
        <taxon>Paraburkholderia</taxon>
    </lineage>
</organism>